<dbReference type="EMBL" id="JAAFAN010000018">
    <property type="protein sequence ID" value="NDO89293.1"/>
    <property type="molecule type" value="Genomic_DNA"/>
</dbReference>
<keyword evidence="3" id="KW-1185">Reference proteome</keyword>
<name>A0ABX0BBK4_9MICO</name>
<dbReference type="Gene3D" id="3.30.750.24">
    <property type="entry name" value="STAS domain"/>
    <property type="match status" value="1"/>
</dbReference>
<dbReference type="InterPro" id="IPR058548">
    <property type="entry name" value="MlaB-like_STAS"/>
</dbReference>
<sequence>MQGEIDAAVQARREDELVRLAQSAEGRIHIDVGDVTFMDSGGLRLLYHAATAGSGVPVLERVPRRVRDLLELSGVAGLFEIDDDADEDGA</sequence>
<protein>
    <submittedName>
        <fullName evidence="2">STAS domain-containing protein</fullName>
    </submittedName>
</protein>
<accession>A0ABX0BBK4</accession>
<feature type="domain" description="STAS" evidence="1">
    <location>
        <begin position="1"/>
        <end position="90"/>
    </location>
</feature>
<evidence type="ECO:0000259" key="1">
    <source>
        <dbReference type="PROSITE" id="PS50801"/>
    </source>
</evidence>
<dbReference type="InterPro" id="IPR036513">
    <property type="entry name" value="STAS_dom_sf"/>
</dbReference>
<dbReference type="PROSITE" id="PS50801">
    <property type="entry name" value="STAS"/>
    <property type="match status" value="1"/>
</dbReference>
<dbReference type="Proteomes" id="UP000471672">
    <property type="component" value="Unassembled WGS sequence"/>
</dbReference>
<dbReference type="InterPro" id="IPR002645">
    <property type="entry name" value="STAS_dom"/>
</dbReference>
<dbReference type="SUPFAM" id="SSF52091">
    <property type="entry name" value="SpoIIaa-like"/>
    <property type="match status" value="1"/>
</dbReference>
<organism evidence="2 3">
    <name type="scientific">Cellulosimicrobium composti</name>
    <dbReference type="NCBI Taxonomy" id="2672572"/>
    <lineage>
        <taxon>Bacteria</taxon>
        <taxon>Bacillati</taxon>
        <taxon>Actinomycetota</taxon>
        <taxon>Actinomycetes</taxon>
        <taxon>Micrococcales</taxon>
        <taxon>Promicromonosporaceae</taxon>
        <taxon>Cellulosimicrobium</taxon>
    </lineage>
</organism>
<dbReference type="CDD" id="cd07043">
    <property type="entry name" value="STAS_anti-anti-sigma_factors"/>
    <property type="match status" value="1"/>
</dbReference>
<gene>
    <name evidence="2" type="ORF">GYH36_07435</name>
</gene>
<proteinExistence type="predicted"/>
<comment type="caution">
    <text evidence="2">The sequence shown here is derived from an EMBL/GenBank/DDBJ whole genome shotgun (WGS) entry which is preliminary data.</text>
</comment>
<evidence type="ECO:0000313" key="2">
    <source>
        <dbReference type="EMBL" id="NDO89293.1"/>
    </source>
</evidence>
<evidence type="ECO:0000313" key="3">
    <source>
        <dbReference type="Proteomes" id="UP000471672"/>
    </source>
</evidence>
<reference evidence="2 3" key="1">
    <citation type="journal article" date="2021" name="Arch. Microbiol.">
        <title>Cellulosimicrobium fucosivorans sp. nov., isolated from San Elijo Lagoon, contains a fucose metabolic pathway linked to carotenoid production.</title>
        <authorList>
            <person name="Aviles F.A."/>
            <person name="Kyndt J.A."/>
        </authorList>
    </citation>
    <scope>NUCLEOTIDE SEQUENCE [LARGE SCALE GENOMIC DNA]</scope>
    <source>
        <strain evidence="2 3">SE3</strain>
    </source>
</reference>
<dbReference type="Pfam" id="PF13466">
    <property type="entry name" value="STAS_2"/>
    <property type="match status" value="1"/>
</dbReference>